<feature type="compositionally biased region" description="Acidic residues" evidence="7">
    <location>
        <begin position="141"/>
        <end position="150"/>
    </location>
</feature>
<evidence type="ECO:0000259" key="8">
    <source>
        <dbReference type="Pfam" id="PF04082"/>
    </source>
</evidence>
<feature type="domain" description="Xylanolytic transcriptional activator regulatory" evidence="8">
    <location>
        <begin position="227"/>
        <end position="395"/>
    </location>
</feature>
<dbReference type="PANTHER" id="PTHR31313">
    <property type="entry name" value="TY1 ENHANCER ACTIVATOR"/>
    <property type="match status" value="1"/>
</dbReference>
<dbReference type="Proteomes" id="UP000053342">
    <property type="component" value="Unassembled WGS sequence"/>
</dbReference>
<feature type="compositionally biased region" description="Polar residues" evidence="7">
    <location>
        <begin position="54"/>
        <end position="69"/>
    </location>
</feature>
<dbReference type="Pfam" id="PF04082">
    <property type="entry name" value="Fungal_trans"/>
    <property type="match status" value="1"/>
</dbReference>
<sequence length="665" mass="74086">MVGIRECVQTLQSMLRQSSNHEYQLDSSEKDPPSGTGNNREYRGTKVLGHYGSSDLSSSRQQQIQALSRSNQLPASAGCQLVVSAQAPATVVQPSPTLDTQSRYATSLMDMAALESPAMPFPLSIDSNTLEYNNTAGRDGPEEEEEEKEEEEKPRFHLDPERRQVSYYGPTSQNYHSSPCADRNIQGQPCTIDPLESVDMDIDLDSPHIKRVIMDCFWKSNEVFGRAVDRDLFMASQKTGDASEYYSKALEDVILACGARNSTSAVIRSLGHRYVKRAKAGLLMQLESPTVGSILGFMLLSNFDSSMGSHRVGWTYGGIGFLLLVDLGLHEDCSDLVTQGKLTEAEASCRKDLLYSAFIYETVGAWFLGRPRQIPISAVSLNFPSREIYDPANTSTVVFYSWVQLCIQMAFVADIVNDALPLDDQAIQQLSQLCANIQSFQDSLPPGVKWEGSTMSPLDSSAYSLNTQAAALQIIIHQIPTRCRRPAKRGLNDNNNNTNPPRVQSPSATLSGFEPELSQRICYDNAVRIAQLVRISVEIHGVENMSPTMLDNMFVAAMVLIRRNLDSTELHQDWWLDKDRQWLVVLSEALDAVQKHFPMAYRIRFRLSRAVENTPMDDIFNLEKAVGENWARDELGSLAAAPFRALNSNDDILMGDFLMDSTVQF</sequence>
<keyword evidence="3" id="KW-0805">Transcription regulation</keyword>
<evidence type="ECO:0000256" key="7">
    <source>
        <dbReference type="SAM" id="MobiDB-lite"/>
    </source>
</evidence>
<feature type="compositionally biased region" description="Basic and acidic residues" evidence="7">
    <location>
        <begin position="151"/>
        <end position="162"/>
    </location>
</feature>
<dbReference type="CDD" id="cd12148">
    <property type="entry name" value="fungal_TF_MHR"/>
    <property type="match status" value="1"/>
</dbReference>
<evidence type="ECO:0000256" key="5">
    <source>
        <dbReference type="ARBA" id="ARBA00023163"/>
    </source>
</evidence>
<dbReference type="RefSeq" id="XP_016265553.1">
    <property type="nucleotide sequence ID" value="XM_016404548.1"/>
</dbReference>
<keyword evidence="1" id="KW-0479">Metal-binding</keyword>
<keyword evidence="5" id="KW-0804">Transcription</keyword>
<dbReference type="PANTHER" id="PTHR31313:SF81">
    <property type="entry name" value="TY1 ENHANCER ACTIVATOR"/>
    <property type="match status" value="1"/>
</dbReference>
<dbReference type="EMBL" id="KN847334">
    <property type="protein sequence ID" value="KIW45337.1"/>
    <property type="molecule type" value="Genomic_DNA"/>
</dbReference>
<name>A0A0D2C695_9EURO</name>
<dbReference type="GO" id="GO:0003677">
    <property type="term" value="F:DNA binding"/>
    <property type="evidence" value="ECO:0007669"/>
    <property type="project" value="UniProtKB-KW"/>
</dbReference>
<dbReference type="GO" id="GO:0008270">
    <property type="term" value="F:zinc ion binding"/>
    <property type="evidence" value="ECO:0007669"/>
    <property type="project" value="InterPro"/>
</dbReference>
<keyword evidence="2" id="KW-0862">Zinc</keyword>
<evidence type="ECO:0000256" key="4">
    <source>
        <dbReference type="ARBA" id="ARBA00023125"/>
    </source>
</evidence>
<proteinExistence type="predicted"/>
<dbReference type="InterPro" id="IPR051615">
    <property type="entry name" value="Transcr_Regulatory_Elem"/>
</dbReference>
<evidence type="ECO:0000256" key="6">
    <source>
        <dbReference type="ARBA" id="ARBA00023242"/>
    </source>
</evidence>
<dbReference type="AlphaFoldDB" id="A0A0D2C695"/>
<keyword evidence="4" id="KW-0238">DNA-binding</keyword>
<feature type="region of interest" description="Disordered" evidence="7">
    <location>
        <begin position="122"/>
        <end position="162"/>
    </location>
</feature>
<dbReference type="InterPro" id="IPR007219">
    <property type="entry name" value="XnlR_reg_dom"/>
</dbReference>
<keyword evidence="6" id="KW-0539">Nucleus</keyword>
<dbReference type="VEuPathDB" id="FungiDB:PV06_03735"/>
<feature type="compositionally biased region" description="Polar residues" evidence="7">
    <location>
        <begin position="125"/>
        <end position="136"/>
    </location>
</feature>
<dbReference type="STRING" id="215243.A0A0D2C695"/>
<dbReference type="GO" id="GO:0006351">
    <property type="term" value="P:DNA-templated transcription"/>
    <property type="evidence" value="ECO:0007669"/>
    <property type="project" value="InterPro"/>
</dbReference>
<accession>A0A0D2C695</accession>
<evidence type="ECO:0000313" key="10">
    <source>
        <dbReference type="Proteomes" id="UP000053342"/>
    </source>
</evidence>
<evidence type="ECO:0000256" key="1">
    <source>
        <dbReference type="ARBA" id="ARBA00022723"/>
    </source>
</evidence>
<feature type="region of interest" description="Disordered" evidence="7">
    <location>
        <begin position="18"/>
        <end position="69"/>
    </location>
</feature>
<organism evidence="9 10">
    <name type="scientific">Exophiala oligosperma</name>
    <dbReference type="NCBI Taxonomy" id="215243"/>
    <lineage>
        <taxon>Eukaryota</taxon>
        <taxon>Fungi</taxon>
        <taxon>Dikarya</taxon>
        <taxon>Ascomycota</taxon>
        <taxon>Pezizomycotina</taxon>
        <taxon>Eurotiomycetes</taxon>
        <taxon>Chaetothyriomycetidae</taxon>
        <taxon>Chaetothyriales</taxon>
        <taxon>Herpotrichiellaceae</taxon>
        <taxon>Exophiala</taxon>
    </lineage>
</organism>
<reference evidence="9 10" key="1">
    <citation type="submission" date="2015-01" db="EMBL/GenBank/DDBJ databases">
        <title>The Genome Sequence of Exophiala oligosperma CBS72588.</title>
        <authorList>
            <consortium name="The Broad Institute Genomics Platform"/>
            <person name="Cuomo C."/>
            <person name="de Hoog S."/>
            <person name="Gorbushina A."/>
            <person name="Stielow B."/>
            <person name="Teixiera M."/>
            <person name="Abouelleil A."/>
            <person name="Chapman S.B."/>
            <person name="Priest M."/>
            <person name="Young S.K."/>
            <person name="Wortman J."/>
            <person name="Nusbaum C."/>
            <person name="Birren B."/>
        </authorList>
    </citation>
    <scope>NUCLEOTIDE SEQUENCE [LARGE SCALE GENOMIC DNA]</scope>
    <source>
        <strain evidence="9 10">CBS 72588</strain>
    </source>
</reference>
<gene>
    <name evidence="9" type="ORF">PV06_03735</name>
</gene>
<evidence type="ECO:0000256" key="2">
    <source>
        <dbReference type="ARBA" id="ARBA00022833"/>
    </source>
</evidence>
<evidence type="ECO:0000313" key="9">
    <source>
        <dbReference type="EMBL" id="KIW45337.1"/>
    </source>
</evidence>
<keyword evidence="10" id="KW-1185">Reference proteome</keyword>
<protein>
    <recommendedName>
        <fullName evidence="8">Xylanolytic transcriptional activator regulatory domain-containing protein</fullName>
    </recommendedName>
</protein>
<feature type="region of interest" description="Disordered" evidence="7">
    <location>
        <begin position="486"/>
        <end position="508"/>
    </location>
</feature>
<evidence type="ECO:0000256" key="3">
    <source>
        <dbReference type="ARBA" id="ARBA00023015"/>
    </source>
</evidence>
<dbReference type="OrthoDB" id="4136403at2759"/>
<dbReference type="HOGENOM" id="CLU_412790_0_0_1"/>
<feature type="compositionally biased region" description="Basic and acidic residues" evidence="7">
    <location>
        <begin position="23"/>
        <end position="32"/>
    </location>
</feature>
<dbReference type="GeneID" id="27355809"/>